<dbReference type="EMBL" id="MT570100">
    <property type="protein sequence ID" value="QOC74753.1"/>
    <property type="molecule type" value="Genomic_DNA"/>
</dbReference>
<dbReference type="RefSeq" id="WP_072421678.1">
    <property type="nucleotide sequence ID" value="NZ_FOPB01000001.1"/>
</dbReference>
<protein>
    <submittedName>
        <fullName evidence="5">Helix-turn-helix domain-containing protein</fullName>
    </submittedName>
</protein>
<reference evidence="5" key="1">
    <citation type="submission" date="2020-06" db="EMBL/GenBank/DDBJ databases">
        <authorList>
            <person name="Zhou D."/>
            <person name="Xu Y."/>
        </authorList>
    </citation>
    <scope>NUCLEOTIDE SEQUENCE</scope>
    <source>
        <strain evidence="5">201313294</strain>
        <plasmid evidence="5">p13294-1NR</plasmid>
    </source>
</reference>
<dbReference type="PROSITE" id="PS01124">
    <property type="entry name" value="HTH_ARAC_FAMILY_2"/>
    <property type="match status" value="1"/>
</dbReference>
<dbReference type="GO" id="GO:0043565">
    <property type="term" value="F:sequence-specific DNA binding"/>
    <property type="evidence" value="ECO:0007669"/>
    <property type="project" value="InterPro"/>
</dbReference>
<keyword evidence="2" id="KW-0238">DNA-binding</keyword>
<dbReference type="SUPFAM" id="SSF46689">
    <property type="entry name" value="Homeodomain-like"/>
    <property type="match status" value="2"/>
</dbReference>
<dbReference type="InterPro" id="IPR050959">
    <property type="entry name" value="MarA-like"/>
</dbReference>
<evidence type="ECO:0000256" key="3">
    <source>
        <dbReference type="ARBA" id="ARBA00023163"/>
    </source>
</evidence>
<evidence type="ECO:0000313" key="5">
    <source>
        <dbReference type="EMBL" id="QOC74753.1"/>
    </source>
</evidence>
<dbReference type="InterPro" id="IPR020449">
    <property type="entry name" value="Tscrpt_reg_AraC-type_HTH"/>
</dbReference>
<geneLocation type="plasmid" evidence="5">
    <name>p13294-1NR</name>
</geneLocation>
<evidence type="ECO:0000259" key="4">
    <source>
        <dbReference type="PROSITE" id="PS01124"/>
    </source>
</evidence>
<dbReference type="PRINTS" id="PR00032">
    <property type="entry name" value="HTHARAC"/>
</dbReference>
<name>A0A7L7TEN2_9ENTR</name>
<keyword evidence="3" id="KW-0804">Transcription</keyword>
<feature type="domain" description="HTH araC/xylS-type" evidence="4">
    <location>
        <begin position="9"/>
        <end position="107"/>
    </location>
</feature>
<accession>A0A7L7TEN2</accession>
<dbReference type="InterPro" id="IPR018060">
    <property type="entry name" value="HTH_AraC"/>
</dbReference>
<dbReference type="PANTHER" id="PTHR47504">
    <property type="entry name" value="RIGHT ORIGIN-BINDING PROTEIN"/>
    <property type="match status" value="1"/>
</dbReference>
<dbReference type="Pfam" id="PF12833">
    <property type="entry name" value="HTH_18"/>
    <property type="match status" value="1"/>
</dbReference>
<dbReference type="AlphaFoldDB" id="A0A7L7TEN2"/>
<dbReference type="PANTHER" id="PTHR47504:SF2">
    <property type="entry name" value="REGULATORY PROTEIN SOXS"/>
    <property type="match status" value="1"/>
</dbReference>
<keyword evidence="5" id="KW-0614">Plasmid</keyword>
<evidence type="ECO:0000256" key="2">
    <source>
        <dbReference type="ARBA" id="ARBA00023125"/>
    </source>
</evidence>
<evidence type="ECO:0000256" key="1">
    <source>
        <dbReference type="ARBA" id="ARBA00023015"/>
    </source>
</evidence>
<dbReference type="GO" id="GO:0003700">
    <property type="term" value="F:DNA-binding transcription factor activity"/>
    <property type="evidence" value="ECO:0007669"/>
    <property type="project" value="InterPro"/>
</dbReference>
<dbReference type="InterPro" id="IPR009057">
    <property type="entry name" value="Homeodomain-like_sf"/>
</dbReference>
<keyword evidence="1" id="KW-0805">Transcription regulation</keyword>
<proteinExistence type="predicted"/>
<dbReference type="SMART" id="SM00342">
    <property type="entry name" value="HTH_ARAC"/>
    <property type="match status" value="1"/>
</dbReference>
<dbReference type="PROSITE" id="PS00041">
    <property type="entry name" value="HTH_ARAC_FAMILY_1"/>
    <property type="match status" value="1"/>
</dbReference>
<organism evidence="5">
    <name type="scientific">Klebsiella quasipneumoniae</name>
    <dbReference type="NCBI Taxonomy" id="1463165"/>
    <lineage>
        <taxon>Bacteria</taxon>
        <taxon>Pseudomonadati</taxon>
        <taxon>Pseudomonadota</taxon>
        <taxon>Gammaproteobacteria</taxon>
        <taxon>Enterobacterales</taxon>
        <taxon>Enterobacteriaceae</taxon>
        <taxon>Klebsiella/Raoultella group</taxon>
        <taxon>Klebsiella</taxon>
        <taxon>Klebsiella pneumoniae complex</taxon>
    </lineage>
</organism>
<dbReference type="InterPro" id="IPR018062">
    <property type="entry name" value="HTH_AraC-typ_CS"/>
</dbReference>
<sequence>MIKLEQMITELIRWIDDNIHQPLSINDVAARAGYSKWHLQRVFFQVKGQNIATYIRDKKLALAANDLIHSRDRILDIGFRYGFDSQQSFTRSFSKKYNVPPQAYRRLYTKNIFKLH</sequence>
<dbReference type="Gene3D" id="1.10.10.60">
    <property type="entry name" value="Homeodomain-like"/>
    <property type="match status" value="2"/>
</dbReference>